<feature type="transmembrane region" description="Helical" evidence="8">
    <location>
        <begin position="212"/>
        <end position="230"/>
    </location>
</feature>
<feature type="transmembrane region" description="Helical" evidence="8">
    <location>
        <begin position="334"/>
        <end position="353"/>
    </location>
</feature>
<gene>
    <name evidence="9" type="ORF">GCM10008905_03290</name>
</gene>
<feature type="transmembrane region" description="Helical" evidence="8">
    <location>
        <begin position="79"/>
        <end position="103"/>
    </location>
</feature>
<comment type="similarity">
    <text evidence="2">Belongs to the amino acid-polyamine-organocation (APC) superfamily. Spore germination protein (SGP) (TC 2.A.3.9) family.</text>
</comment>
<name>A0ABN1IML5_9CLOT</name>
<keyword evidence="10" id="KW-1185">Reference proteome</keyword>
<dbReference type="Gene3D" id="1.20.1740.10">
    <property type="entry name" value="Amino acid/polyamine transporter I"/>
    <property type="match status" value="1"/>
</dbReference>
<feature type="transmembrane region" description="Helical" evidence="8">
    <location>
        <begin position="273"/>
        <end position="295"/>
    </location>
</feature>
<feature type="transmembrane region" description="Helical" evidence="8">
    <location>
        <begin position="187"/>
        <end position="205"/>
    </location>
</feature>
<comment type="caution">
    <text evidence="9">The sequence shown here is derived from an EMBL/GenBank/DDBJ whole genome shotgun (WGS) entry which is preliminary data.</text>
</comment>
<reference evidence="9 10" key="1">
    <citation type="journal article" date="2019" name="Int. J. Syst. Evol. Microbiol.">
        <title>The Global Catalogue of Microorganisms (GCM) 10K type strain sequencing project: providing services to taxonomists for standard genome sequencing and annotation.</title>
        <authorList>
            <consortium name="The Broad Institute Genomics Platform"/>
            <consortium name="The Broad Institute Genome Sequencing Center for Infectious Disease"/>
            <person name="Wu L."/>
            <person name="Ma J."/>
        </authorList>
    </citation>
    <scope>NUCLEOTIDE SEQUENCE [LARGE SCALE GENOMIC DNA]</scope>
    <source>
        <strain evidence="9 10">JCM 1405</strain>
    </source>
</reference>
<dbReference type="Pfam" id="PF03845">
    <property type="entry name" value="Spore_permease"/>
    <property type="match status" value="1"/>
</dbReference>
<evidence type="ECO:0000256" key="1">
    <source>
        <dbReference type="ARBA" id="ARBA00004141"/>
    </source>
</evidence>
<dbReference type="EMBL" id="BAAACF010000001">
    <property type="protein sequence ID" value="GAA0717542.1"/>
    <property type="molecule type" value="Genomic_DNA"/>
</dbReference>
<evidence type="ECO:0000256" key="3">
    <source>
        <dbReference type="ARBA" id="ARBA00022448"/>
    </source>
</evidence>
<dbReference type="PANTHER" id="PTHR34975">
    <property type="entry name" value="SPORE GERMINATION PROTEIN A2"/>
    <property type="match status" value="1"/>
</dbReference>
<feature type="transmembrane region" description="Helical" evidence="8">
    <location>
        <begin position="37"/>
        <end position="59"/>
    </location>
</feature>
<evidence type="ECO:0000313" key="10">
    <source>
        <dbReference type="Proteomes" id="UP001500339"/>
    </source>
</evidence>
<dbReference type="Proteomes" id="UP001500339">
    <property type="component" value="Unassembled WGS sequence"/>
</dbReference>
<feature type="transmembrane region" description="Helical" evidence="8">
    <location>
        <begin position="115"/>
        <end position="132"/>
    </location>
</feature>
<keyword evidence="4" id="KW-0309">Germination</keyword>
<evidence type="ECO:0000256" key="7">
    <source>
        <dbReference type="ARBA" id="ARBA00023136"/>
    </source>
</evidence>
<keyword evidence="6 8" id="KW-1133">Transmembrane helix</keyword>
<keyword evidence="5 8" id="KW-0812">Transmembrane</keyword>
<evidence type="ECO:0000256" key="6">
    <source>
        <dbReference type="ARBA" id="ARBA00022989"/>
    </source>
</evidence>
<evidence type="ECO:0000256" key="2">
    <source>
        <dbReference type="ARBA" id="ARBA00007998"/>
    </source>
</evidence>
<organism evidence="9 10">
    <name type="scientific">Clostridium malenominatum</name>
    <dbReference type="NCBI Taxonomy" id="1539"/>
    <lineage>
        <taxon>Bacteria</taxon>
        <taxon>Bacillati</taxon>
        <taxon>Bacillota</taxon>
        <taxon>Clostridia</taxon>
        <taxon>Eubacteriales</taxon>
        <taxon>Clostridiaceae</taxon>
        <taxon>Clostridium</taxon>
    </lineage>
</organism>
<evidence type="ECO:0000256" key="8">
    <source>
        <dbReference type="SAM" id="Phobius"/>
    </source>
</evidence>
<feature type="transmembrane region" description="Helical" evidence="8">
    <location>
        <begin position="12"/>
        <end position="31"/>
    </location>
</feature>
<evidence type="ECO:0000256" key="4">
    <source>
        <dbReference type="ARBA" id="ARBA00022544"/>
    </source>
</evidence>
<evidence type="ECO:0000256" key="5">
    <source>
        <dbReference type="ARBA" id="ARBA00022692"/>
    </source>
</evidence>
<dbReference type="PANTHER" id="PTHR34975:SF2">
    <property type="entry name" value="SPORE GERMINATION PROTEIN A2"/>
    <property type="match status" value="1"/>
</dbReference>
<feature type="transmembrane region" description="Helical" evidence="8">
    <location>
        <begin position="302"/>
        <end position="322"/>
    </location>
</feature>
<protein>
    <submittedName>
        <fullName evidence="9">GerAB/ArcD/ProY family transporter</fullName>
    </submittedName>
</protein>
<dbReference type="NCBIfam" id="TIGR00912">
    <property type="entry name" value="2A0309"/>
    <property type="match status" value="1"/>
</dbReference>
<proteinExistence type="inferred from homology"/>
<sequence>MNNSLTNKEISFVLYCVIVGYGVINLPKTVAEASGTSGWISMFIMGSVAIIVTYMITYISYVHEDKVFYEFSEILVGKIFTYIFLTIYIIYFFISFTMLTRIYAETINLTILNRTPVWSISLLFFIVIYYALSKGLPTIGRISLLYGFMSLLGFIFLNTILASQGKLVNIRPLFISKSIVSYIKDSFKLVFPFLGMEILFFIPINRKYNKKILKYTICTLFFITLLYFYTVESSISVIGVESIIHYKTPLFSVVKGLDVPYLEFFRRLDGIYIIYWSMNIICSISIWGYVLTLCINKFFKNLQYNTLIKLVVIISFIASQIPKTTKDVEQLLKFSGYLGIVTTLIIPFILLIMTKVKNHGKKIH</sequence>
<accession>A0ABN1IML5</accession>
<comment type="subcellular location">
    <subcellularLocation>
        <location evidence="1">Membrane</location>
        <topology evidence="1">Multi-pass membrane protein</topology>
    </subcellularLocation>
</comment>
<feature type="transmembrane region" description="Helical" evidence="8">
    <location>
        <begin position="144"/>
        <end position="167"/>
    </location>
</feature>
<keyword evidence="7 8" id="KW-0472">Membrane</keyword>
<dbReference type="RefSeq" id="WP_343765790.1">
    <property type="nucleotide sequence ID" value="NZ_BAAACF010000001.1"/>
</dbReference>
<evidence type="ECO:0000313" key="9">
    <source>
        <dbReference type="EMBL" id="GAA0717542.1"/>
    </source>
</evidence>
<keyword evidence="3" id="KW-0813">Transport</keyword>
<dbReference type="InterPro" id="IPR004761">
    <property type="entry name" value="Spore_GerAB"/>
</dbReference>